<comment type="caution">
    <text evidence="1">The sequence shown here is derived from an EMBL/GenBank/DDBJ whole genome shotgun (WGS) entry which is preliminary data.</text>
</comment>
<evidence type="ECO:0000313" key="2">
    <source>
        <dbReference type="Proteomes" id="UP000822688"/>
    </source>
</evidence>
<reference evidence="1" key="1">
    <citation type="submission" date="2020-06" db="EMBL/GenBank/DDBJ databases">
        <title>WGS assembly of Ceratodon purpureus strain R40.</title>
        <authorList>
            <person name="Carey S.B."/>
            <person name="Jenkins J."/>
            <person name="Shu S."/>
            <person name="Lovell J.T."/>
            <person name="Sreedasyam A."/>
            <person name="Maumus F."/>
            <person name="Tiley G.P."/>
            <person name="Fernandez-Pozo N."/>
            <person name="Barry K."/>
            <person name="Chen C."/>
            <person name="Wang M."/>
            <person name="Lipzen A."/>
            <person name="Daum C."/>
            <person name="Saski C.A."/>
            <person name="Payton A.C."/>
            <person name="Mcbreen J.C."/>
            <person name="Conrad R.E."/>
            <person name="Kollar L.M."/>
            <person name="Olsson S."/>
            <person name="Huttunen S."/>
            <person name="Landis J.B."/>
            <person name="Wickett N.J."/>
            <person name="Johnson M.G."/>
            <person name="Rensing S.A."/>
            <person name="Grimwood J."/>
            <person name="Schmutz J."/>
            <person name="Mcdaniel S.F."/>
        </authorList>
    </citation>
    <scope>NUCLEOTIDE SEQUENCE</scope>
    <source>
        <strain evidence="1">R40</strain>
    </source>
</reference>
<keyword evidence="2" id="KW-1185">Reference proteome</keyword>
<dbReference type="Proteomes" id="UP000822688">
    <property type="component" value="Chromosome 7"/>
</dbReference>
<gene>
    <name evidence="1" type="ORF">KC19_7G103500</name>
</gene>
<accession>A0A8T0H879</accession>
<dbReference type="EMBL" id="CM026428">
    <property type="protein sequence ID" value="KAG0567005.1"/>
    <property type="molecule type" value="Genomic_DNA"/>
</dbReference>
<dbReference type="AlphaFoldDB" id="A0A8T0H879"/>
<sequence>MNWLRDATHPKAEEQCYGIVEIRCRRLAPGRGMGSGTWSFMGHMISSWQCGKLEDLPSHCVVVEPFSTGAHLRLEWHGMIQKKGEVLQHKYLIPHLQKF</sequence>
<proteinExistence type="predicted"/>
<evidence type="ECO:0000313" key="1">
    <source>
        <dbReference type="EMBL" id="KAG0567005.1"/>
    </source>
</evidence>
<organism evidence="1 2">
    <name type="scientific">Ceratodon purpureus</name>
    <name type="common">Fire moss</name>
    <name type="synonym">Dicranum purpureum</name>
    <dbReference type="NCBI Taxonomy" id="3225"/>
    <lineage>
        <taxon>Eukaryota</taxon>
        <taxon>Viridiplantae</taxon>
        <taxon>Streptophyta</taxon>
        <taxon>Embryophyta</taxon>
        <taxon>Bryophyta</taxon>
        <taxon>Bryophytina</taxon>
        <taxon>Bryopsida</taxon>
        <taxon>Dicranidae</taxon>
        <taxon>Pseudoditrichales</taxon>
        <taxon>Ditrichaceae</taxon>
        <taxon>Ceratodon</taxon>
    </lineage>
</organism>
<name>A0A8T0H879_CERPU</name>
<protein>
    <submittedName>
        <fullName evidence="1">Uncharacterized protein</fullName>
    </submittedName>
</protein>